<dbReference type="eggNOG" id="COG3181">
    <property type="taxonomic scope" value="Bacteria"/>
</dbReference>
<dbReference type="PANTHER" id="PTHR42928:SF5">
    <property type="entry name" value="BLR1237 PROTEIN"/>
    <property type="match status" value="1"/>
</dbReference>
<protein>
    <submittedName>
        <fullName evidence="3">TRAP-t family transporter, periplasmic binding protein</fullName>
    </submittedName>
</protein>
<dbReference type="Proteomes" id="UP000064912">
    <property type="component" value="Chromosome"/>
</dbReference>
<dbReference type="KEGG" id="rsu:NHU_04236"/>
<dbReference type="EMBL" id="AP014800">
    <property type="protein sequence ID" value="BAQ71350.1"/>
    <property type="molecule type" value="Genomic_DNA"/>
</dbReference>
<evidence type="ECO:0000313" key="3">
    <source>
        <dbReference type="EMBL" id="BAQ71350.1"/>
    </source>
</evidence>
<dbReference type="PATRIC" id="fig|35806.4.peg.4334"/>
<dbReference type="InterPro" id="IPR042100">
    <property type="entry name" value="Bug_dom1"/>
</dbReference>
<dbReference type="CDD" id="cd07012">
    <property type="entry name" value="PBP2_Bug_TTT"/>
    <property type="match status" value="1"/>
</dbReference>
<gene>
    <name evidence="3" type="ORF">NHU_04236</name>
</gene>
<dbReference type="Pfam" id="PF03401">
    <property type="entry name" value="TctC"/>
    <property type="match status" value="1"/>
</dbReference>
<dbReference type="PANTHER" id="PTHR42928">
    <property type="entry name" value="TRICARBOXYLATE-BINDING PROTEIN"/>
    <property type="match status" value="1"/>
</dbReference>
<evidence type="ECO:0000256" key="2">
    <source>
        <dbReference type="SAM" id="SignalP"/>
    </source>
</evidence>
<dbReference type="InterPro" id="IPR005064">
    <property type="entry name" value="BUG"/>
</dbReference>
<evidence type="ECO:0000256" key="1">
    <source>
        <dbReference type="ARBA" id="ARBA00006987"/>
    </source>
</evidence>
<dbReference type="AlphaFoldDB" id="A0A0D6B968"/>
<evidence type="ECO:0000313" key="4">
    <source>
        <dbReference type="Proteomes" id="UP000064912"/>
    </source>
</evidence>
<dbReference type="PIRSF" id="PIRSF017082">
    <property type="entry name" value="YflP"/>
    <property type="match status" value="1"/>
</dbReference>
<sequence length="319" mass="33695">MTKFTLYAAAGAIAAALFAAPASAGDFPPGQVEYIIPFGPGGESDITARLQQPYFEKLYGEQMIVSYKPGGGGAVGWSQLNGMAADGSVIMGVNLPHTIIKPLQGNVGFETDDIVNAYIFHYTPDAIVVRADSPYQSLDDLIAAAKKNPRKITFSGSGKGTANHLVSVRFDELAGIETTYVSFKGTGAAVTAMLGGQVSAEWGYTTVGGGQGDKVRMLAVAMEERHPAFPDVPTFRELGYDIVSGAYRGVAVPKDTPEETRQAVSDAIAAINADPGFRQKMIDGGFALIDVPYGPEMDAWMKARAEEYIPAARAAGVID</sequence>
<proteinExistence type="inferred from homology"/>
<accession>A0A0D6B968</accession>
<dbReference type="SUPFAM" id="SSF53850">
    <property type="entry name" value="Periplasmic binding protein-like II"/>
    <property type="match status" value="1"/>
</dbReference>
<comment type="similarity">
    <text evidence="1">Belongs to the UPF0065 (bug) family.</text>
</comment>
<dbReference type="Gene3D" id="3.40.190.10">
    <property type="entry name" value="Periplasmic binding protein-like II"/>
    <property type="match status" value="1"/>
</dbReference>
<feature type="chain" id="PRO_5002301004" evidence="2">
    <location>
        <begin position="25"/>
        <end position="319"/>
    </location>
</feature>
<name>A0A0D6B968_RHOSU</name>
<reference evidence="3 4" key="1">
    <citation type="submission" date="2015-02" db="EMBL/GenBank/DDBJ databases">
        <title>Genome sequene of Rhodovulum sulfidophilum DSM 2351.</title>
        <authorList>
            <person name="Nagao N."/>
        </authorList>
    </citation>
    <scope>NUCLEOTIDE SEQUENCE [LARGE SCALE GENOMIC DNA]</scope>
    <source>
        <strain evidence="3 4">DSM 2351</strain>
    </source>
</reference>
<keyword evidence="2" id="KW-0732">Signal</keyword>
<feature type="signal peptide" evidence="2">
    <location>
        <begin position="1"/>
        <end position="24"/>
    </location>
</feature>
<organism evidence="3 4">
    <name type="scientific">Rhodovulum sulfidophilum</name>
    <name type="common">Rhodobacter sulfidophilus</name>
    <dbReference type="NCBI Taxonomy" id="35806"/>
    <lineage>
        <taxon>Bacteria</taxon>
        <taxon>Pseudomonadati</taxon>
        <taxon>Pseudomonadota</taxon>
        <taxon>Alphaproteobacteria</taxon>
        <taxon>Rhodobacterales</taxon>
        <taxon>Paracoccaceae</taxon>
        <taxon>Rhodovulum</taxon>
    </lineage>
</organism>
<dbReference type="Gene3D" id="3.40.190.150">
    <property type="entry name" value="Bordetella uptake gene, domain 1"/>
    <property type="match status" value="1"/>
</dbReference>